<evidence type="ECO:0000313" key="3">
    <source>
        <dbReference type="EMBL" id="OAE29909.1"/>
    </source>
</evidence>
<proteinExistence type="predicted"/>
<feature type="region of interest" description="Disordered" evidence="1">
    <location>
        <begin position="149"/>
        <end position="191"/>
    </location>
</feature>
<dbReference type="CDD" id="cd00177">
    <property type="entry name" value="START"/>
    <property type="match status" value="1"/>
</dbReference>
<dbReference type="GO" id="GO:0008289">
    <property type="term" value="F:lipid binding"/>
    <property type="evidence" value="ECO:0007669"/>
    <property type="project" value="InterPro"/>
</dbReference>
<name>A0A176WA50_MARPO</name>
<dbReference type="PANTHER" id="PTHR12136">
    <property type="entry name" value="ENHANCED DISEASE RESISTANCE-RELATED"/>
    <property type="match status" value="1"/>
</dbReference>
<feature type="compositionally biased region" description="Polar residues" evidence="1">
    <location>
        <begin position="180"/>
        <end position="189"/>
    </location>
</feature>
<dbReference type="Proteomes" id="UP000077202">
    <property type="component" value="Unassembled WGS sequence"/>
</dbReference>
<dbReference type="InterPro" id="IPR023393">
    <property type="entry name" value="START-like_dom_sf"/>
</dbReference>
<sequence length="716" mass="79656">MKMAQQSPKRQEGTWILLLCEQAVDRPGGTVVAGEKGRQRGRKSSRGARRSERGGRREQREQEMWYGRRFAQYKHKGDLVPLRSGLLDTDHRVEDTGRQLVNGKVLYTLRLYDVSDPAKEVLLGAVSPEEIAEWRKSITSVLERPIGATPEPWSPAGGFGRSFSSEALSDNDNNQKHLARTTSPSNLGNGQVHKGLARLVTIGQESPLSTSSADAPGEDEKASSGGSTSKWRLTIVWTGLRYFEEIPDTPKWKLPVMKSVGVVKASASQIFDLIMSYGQERSQWDHTIQSSKIVETIDGHSDVVHICLRQDWMWLRPRDLCISRYWKREENGAYGGGYIVTPLKASSSGKPRSLVEYVLEMDMTGCTSWMSMGRSAYPAYLRDTLLSTVAGIRDYYAAQRVDSTVTIVKRHIVVFEEDCSSPRHPSESINDVPFLDSDDLEEFYDATMDQLSDVSEGTVDTCEFVVEATHAKSSHKRDDLPDVDWSIFKGNVPVGPQEGGKHCYSQPNSSAFKIKGPNYLLNGALVPAGEPLCKLVTVDWYKGKERMDHIAGRPQNLVQKAAGKDVFFFVVNLQVPQSSQMSLVFYFATQNMIAEGSLLQRFIKGDDTFRNSRLTLIPAIAEGSWIIKQAVGSRAVTMAQILETTYHNGPNYIEVDVNLGSSGVVRGVLGLVFGYITALVVDMAFLIRGDTEEELPEHLLGVVRCSRLDIDKAKFL</sequence>
<evidence type="ECO:0000313" key="4">
    <source>
        <dbReference type="Proteomes" id="UP000077202"/>
    </source>
</evidence>
<feature type="compositionally biased region" description="Basic residues" evidence="1">
    <location>
        <begin position="39"/>
        <end position="48"/>
    </location>
</feature>
<reference evidence="3" key="1">
    <citation type="submission" date="2016-03" db="EMBL/GenBank/DDBJ databases">
        <title>Mechanisms controlling the formation of the plant cell surface in tip-growing cells are functionally conserved among land plants.</title>
        <authorList>
            <person name="Honkanen S."/>
            <person name="Jones V.A."/>
            <person name="Morieri G."/>
            <person name="Champion C."/>
            <person name="Hetherington A.J."/>
            <person name="Kelly S."/>
            <person name="Saint-Marcoux D."/>
            <person name="Proust H."/>
            <person name="Prescott H."/>
            <person name="Dolan L."/>
        </authorList>
    </citation>
    <scope>NUCLEOTIDE SEQUENCE [LARGE SCALE GENOMIC DNA]</scope>
    <source>
        <tissue evidence="3">Whole gametophyte</tissue>
    </source>
</reference>
<evidence type="ECO:0000259" key="2">
    <source>
        <dbReference type="PROSITE" id="PS50848"/>
    </source>
</evidence>
<dbReference type="Pfam" id="PF07059">
    <property type="entry name" value="EDR2_C"/>
    <property type="match status" value="1"/>
</dbReference>
<dbReference type="Gene3D" id="3.30.530.20">
    <property type="match status" value="1"/>
</dbReference>
<protein>
    <recommendedName>
        <fullName evidence="2">START domain-containing protein</fullName>
    </recommendedName>
</protein>
<comment type="caution">
    <text evidence="3">The sequence shown here is derived from an EMBL/GenBank/DDBJ whole genome shotgun (WGS) entry which is preliminary data.</text>
</comment>
<dbReference type="EMBL" id="LVLJ01001380">
    <property type="protein sequence ID" value="OAE29909.1"/>
    <property type="molecule type" value="Genomic_DNA"/>
</dbReference>
<evidence type="ECO:0000256" key="1">
    <source>
        <dbReference type="SAM" id="MobiDB-lite"/>
    </source>
</evidence>
<feature type="region of interest" description="Disordered" evidence="1">
    <location>
        <begin position="28"/>
        <end position="61"/>
    </location>
</feature>
<dbReference type="AlphaFoldDB" id="A0A176WA50"/>
<dbReference type="PROSITE" id="PS50848">
    <property type="entry name" value="START"/>
    <property type="match status" value="1"/>
</dbReference>
<keyword evidence="4" id="KW-1185">Reference proteome</keyword>
<dbReference type="InterPro" id="IPR009769">
    <property type="entry name" value="EDR2_C"/>
</dbReference>
<dbReference type="InterPro" id="IPR045096">
    <property type="entry name" value="EDR2-like"/>
</dbReference>
<gene>
    <name evidence="3" type="ORF">AXG93_773s1490</name>
</gene>
<organism evidence="3 4">
    <name type="scientific">Marchantia polymorpha subsp. ruderalis</name>
    <dbReference type="NCBI Taxonomy" id="1480154"/>
    <lineage>
        <taxon>Eukaryota</taxon>
        <taxon>Viridiplantae</taxon>
        <taxon>Streptophyta</taxon>
        <taxon>Embryophyta</taxon>
        <taxon>Marchantiophyta</taxon>
        <taxon>Marchantiopsida</taxon>
        <taxon>Marchantiidae</taxon>
        <taxon>Marchantiales</taxon>
        <taxon>Marchantiaceae</taxon>
        <taxon>Marchantia</taxon>
    </lineage>
</organism>
<dbReference type="PANTHER" id="PTHR12136:SF117">
    <property type="entry name" value="PROTEIN ENHANCED DISEASE RESISTANCE 2 C-TERMINAL DOMAIN-CONTAINING PROTEIN"/>
    <property type="match status" value="1"/>
</dbReference>
<accession>A0A176WA50</accession>
<dbReference type="SUPFAM" id="SSF55961">
    <property type="entry name" value="Bet v1-like"/>
    <property type="match status" value="1"/>
</dbReference>
<feature type="region of interest" description="Disordered" evidence="1">
    <location>
        <begin position="207"/>
        <end position="226"/>
    </location>
</feature>
<dbReference type="Pfam" id="PF01852">
    <property type="entry name" value="START"/>
    <property type="match status" value="1"/>
</dbReference>
<feature type="compositionally biased region" description="Polar residues" evidence="1">
    <location>
        <begin position="162"/>
        <end position="172"/>
    </location>
</feature>
<dbReference type="InterPro" id="IPR002913">
    <property type="entry name" value="START_lipid-bd_dom"/>
</dbReference>
<feature type="domain" description="START" evidence="2">
    <location>
        <begin position="231"/>
        <end position="340"/>
    </location>
</feature>
<feature type="compositionally biased region" description="Basic and acidic residues" evidence="1">
    <location>
        <begin position="49"/>
        <end position="61"/>
    </location>
</feature>